<keyword evidence="1" id="KW-0472">Membrane</keyword>
<evidence type="ECO:0000313" key="3">
    <source>
        <dbReference type="Proteomes" id="UP000198901"/>
    </source>
</evidence>
<keyword evidence="1" id="KW-0812">Transmembrane</keyword>
<gene>
    <name evidence="2" type="ORF">SAMN04488090_4243</name>
</gene>
<accession>A0A1G9W3Z5</accession>
<evidence type="ECO:0000256" key="1">
    <source>
        <dbReference type="SAM" id="Phobius"/>
    </source>
</evidence>
<protein>
    <submittedName>
        <fullName evidence="2">Uncharacterized protein</fullName>
    </submittedName>
</protein>
<reference evidence="2 3" key="1">
    <citation type="submission" date="2016-10" db="EMBL/GenBank/DDBJ databases">
        <authorList>
            <person name="de Groot N.N."/>
        </authorList>
    </citation>
    <scope>NUCLEOTIDE SEQUENCE [LARGE SCALE GENOMIC DNA]</scope>
    <source>
        <strain evidence="2 3">DSM 21668</strain>
    </source>
</reference>
<name>A0A1G9W3Z5_9BACT</name>
<dbReference type="AlphaFoldDB" id="A0A1G9W3Z5"/>
<dbReference type="Proteomes" id="UP000198901">
    <property type="component" value="Unassembled WGS sequence"/>
</dbReference>
<dbReference type="RefSeq" id="WP_176785632.1">
    <property type="nucleotide sequence ID" value="NZ_FNGS01000009.1"/>
</dbReference>
<organism evidence="2 3">
    <name type="scientific">Siphonobacter aquaeclarae</name>
    <dbReference type="NCBI Taxonomy" id="563176"/>
    <lineage>
        <taxon>Bacteria</taxon>
        <taxon>Pseudomonadati</taxon>
        <taxon>Bacteroidota</taxon>
        <taxon>Cytophagia</taxon>
        <taxon>Cytophagales</taxon>
        <taxon>Cytophagaceae</taxon>
        <taxon>Siphonobacter</taxon>
    </lineage>
</organism>
<evidence type="ECO:0000313" key="2">
    <source>
        <dbReference type="EMBL" id="SDM79268.1"/>
    </source>
</evidence>
<sequence length="53" mass="6015">MIVEPIHVIAWSRLRRRKLRHLRLLPTSEKSPLLGLLTLAAGIVYLLVMEGLA</sequence>
<keyword evidence="3" id="KW-1185">Reference proteome</keyword>
<keyword evidence="1" id="KW-1133">Transmembrane helix</keyword>
<feature type="transmembrane region" description="Helical" evidence="1">
    <location>
        <begin position="33"/>
        <end position="52"/>
    </location>
</feature>
<proteinExistence type="predicted"/>
<dbReference type="EMBL" id="FNGS01000009">
    <property type="protein sequence ID" value="SDM79268.1"/>
    <property type="molecule type" value="Genomic_DNA"/>
</dbReference>
<dbReference type="STRING" id="563176.SAMN04488090_4243"/>